<evidence type="ECO:0000313" key="3">
    <source>
        <dbReference type="Proteomes" id="UP000037267"/>
    </source>
</evidence>
<dbReference type="Pfam" id="PF17820">
    <property type="entry name" value="PDZ_6"/>
    <property type="match status" value="1"/>
</dbReference>
<dbReference type="AlphaFoldDB" id="A0A0L0W7H4"/>
<dbReference type="NCBIfam" id="TIGR02860">
    <property type="entry name" value="spore_IV_B"/>
    <property type="match status" value="1"/>
</dbReference>
<dbReference type="EC" id="3.4.21.116" evidence="2"/>
<dbReference type="PATRIC" id="fig|1503.3.peg.717"/>
<evidence type="ECO:0000259" key="1">
    <source>
        <dbReference type="PROSITE" id="PS51494"/>
    </source>
</evidence>
<dbReference type="Pfam" id="PF05580">
    <property type="entry name" value="Peptidase_S55"/>
    <property type="match status" value="1"/>
</dbReference>
<dbReference type="SMART" id="SM00228">
    <property type="entry name" value="PDZ"/>
    <property type="match status" value="1"/>
</dbReference>
<keyword evidence="3" id="KW-1185">Reference proteome</keyword>
<dbReference type="STRING" id="1503.CLPU_17c00370"/>
<name>A0A0L0W7H4_GOTPU</name>
<dbReference type="InterPro" id="IPR036034">
    <property type="entry name" value="PDZ_sf"/>
</dbReference>
<dbReference type="OrthoDB" id="9765242at2"/>
<sequence>MTKNLRQKKLVFFILILALIVPYSVQILNVLHYPSQIDITRGGSQRLDVLFPFTLEILENKKVLELSNKHEEKIRIKNSYHFKPSENGIAKVAINFLGFLPIKHVNVNVIDDIYLTPGGEALGVKLNTKGVLVVGMSEIENVNGEKSNPAADAGIKVGDSVTKINGKKIKDANQVIDILNNAKNEKLNITIERDSKEMVKEVTPIKSKQDNSYRLGIWVRDKTAGIGTLTFYDEKSKKFGALGHSITDVDTGTLMSIENGEIMEAEISSIEQGKKGTPGEIRGMFFENNKVLGKITSNTSFGIYGAMYKNLSDKKRLPIALQNEVQIGKAHILTTIENSKVEKYEVEILKKENQLNPETKSMVIKVTDKRLLNKTGGIVRGMSGSPIIQNGKIIGAVTHVFVNDPTKGYGLYIEWMMKEAGIPFKSNNLANNK</sequence>
<dbReference type="PROSITE" id="PS51494">
    <property type="entry name" value="SPOIVB"/>
    <property type="match status" value="1"/>
</dbReference>
<organism evidence="2 3">
    <name type="scientific">Gottschalkia purinilytica</name>
    <name type="common">Clostridium purinilyticum</name>
    <dbReference type="NCBI Taxonomy" id="1503"/>
    <lineage>
        <taxon>Bacteria</taxon>
        <taxon>Bacillati</taxon>
        <taxon>Bacillota</taxon>
        <taxon>Tissierellia</taxon>
        <taxon>Tissierellales</taxon>
        <taxon>Gottschalkiaceae</taxon>
        <taxon>Gottschalkia</taxon>
    </lineage>
</organism>
<evidence type="ECO:0000313" key="2">
    <source>
        <dbReference type="EMBL" id="KNF07412.1"/>
    </source>
</evidence>
<dbReference type="GO" id="GO:0016787">
    <property type="term" value="F:hydrolase activity"/>
    <property type="evidence" value="ECO:0007669"/>
    <property type="project" value="UniProtKB-KW"/>
</dbReference>
<accession>A0A0L0W7H4</accession>
<feature type="domain" description="Peptidase S55" evidence="1">
    <location>
        <begin position="196"/>
        <end position="432"/>
    </location>
</feature>
<dbReference type="InterPro" id="IPR014219">
    <property type="entry name" value="SpoIVB"/>
</dbReference>
<comment type="caution">
    <text evidence="2">The sequence shown here is derived from an EMBL/GenBank/DDBJ whole genome shotgun (WGS) entry which is preliminary data.</text>
</comment>
<dbReference type="RefSeq" id="WP_050356252.1">
    <property type="nucleotide sequence ID" value="NZ_LGSS01000017.1"/>
</dbReference>
<keyword evidence="2" id="KW-0378">Hydrolase</keyword>
<dbReference type="InterPro" id="IPR041489">
    <property type="entry name" value="PDZ_6"/>
</dbReference>
<dbReference type="Gene3D" id="2.30.42.10">
    <property type="match status" value="1"/>
</dbReference>
<proteinExistence type="predicted"/>
<dbReference type="Proteomes" id="UP000037267">
    <property type="component" value="Unassembled WGS sequence"/>
</dbReference>
<protein>
    <submittedName>
        <fullName evidence="2">Peptidase SpoIVB</fullName>
        <ecNumber evidence="2">3.4.21.116</ecNumber>
    </submittedName>
</protein>
<reference evidence="3" key="1">
    <citation type="submission" date="2015-07" db="EMBL/GenBank/DDBJ databases">
        <title>Draft genome sequence of the purine-degrading Gottschalkia purinilyticum DSM 1384 (formerly Clostridium purinilyticum).</title>
        <authorList>
            <person name="Poehlein A."/>
            <person name="Schiel-Bengelsdorf B."/>
            <person name="Bengelsdorf F.R."/>
            <person name="Daniel R."/>
            <person name="Duerre P."/>
        </authorList>
    </citation>
    <scope>NUCLEOTIDE SEQUENCE [LARGE SCALE GENOMIC DNA]</scope>
    <source>
        <strain evidence="3">DSM 1384</strain>
    </source>
</reference>
<dbReference type="InterPro" id="IPR001478">
    <property type="entry name" value="PDZ"/>
</dbReference>
<dbReference type="EMBL" id="LGSS01000017">
    <property type="protein sequence ID" value="KNF07412.1"/>
    <property type="molecule type" value="Genomic_DNA"/>
</dbReference>
<gene>
    <name evidence="2" type="primary">spoIVB</name>
    <name evidence="2" type="ORF">CLPU_17c00370</name>
</gene>
<dbReference type="SUPFAM" id="SSF50156">
    <property type="entry name" value="PDZ domain-like"/>
    <property type="match status" value="1"/>
</dbReference>
<dbReference type="InterPro" id="IPR008763">
    <property type="entry name" value="Peptidase_S55"/>
</dbReference>